<evidence type="ECO:0000259" key="2">
    <source>
        <dbReference type="Pfam" id="PF13962"/>
    </source>
</evidence>
<keyword evidence="1" id="KW-1133">Transmembrane helix</keyword>
<keyword evidence="1" id="KW-0472">Membrane</keyword>
<evidence type="ECO:0000256" key="1">
    <source>
        <dbReference type="SAM" id="Phobius"/>
    </source>
</evidence>
<keyword evidence="1" id="KW-0812">Transmembrane</keyword>
<feature type="transmembrane region" description="Helical" evidence="1">
    <location>
        <begin position="344"/>
        <end position="364"/>
    </location>
</feature>
<keyword evidence="4" id="KW-1185">Reference proteome</keyword>
<dbReference type="InterPro" id="IPR026961">
    <property type="entry name" value="PGG_dom"/>
</dbReference>
<name>A0AAD4RTW9_9MAGN</name>
<feature type="transmembrane region" description="Helical" evidence="1">
    <location>
        <begin position="461"/>
        <end position="485"/>
    </location>
</feature>
<feature type="transmembrane region" description="Helical" evidence="1">
    <location>
        <begin position="432"/>
        <end position="455"/>
    </location>
</feature>
<proteinExistence type="predicted"/>
<evidence type="ECO:0000313" key="4">
    <source>
        <dbReference type="Proteomes" id="UP001202328"/>
    </source>
</evidence>
<organism evidence="3 4">
    <name type="scientific">Papaver atlanticum</name>
    <dbReference type="NCBI Taxonomy" id="357466"/>
    <lineage>
        <taxon>Eukaryota</taxon>
        <taxon>Viridiplantae</taxon>
        <taxon>Streptophyta</taxon>
        <taxon>Embryophyta</taxon>
        <taxon>Tracheophyta</taxon>
        <taxon>Spermatophyta</taxon>
        <taxon>Magnoliopsida</taxon>
        <taxon>Ranunculales</taxon>
        <taxon>Papaveraceae</taxon>
        <taxon>Papaveroideae</taxon>
        <taxon>Papaver</taxon>
    </lineage>
</organism>
<dbReference type="GO" id="GO:0016020">
    <property type="term" value="C:membrane"/>
    <property type="evidence" value="ECO:0007669"/>
    <property type="project" value="TreeGrafter"/>
</dbReference>
<dbReference type="PANTHER" id="PTHR24177:SF365">
    <property type="entry name" value="ANKYRIN REPEAT-CONTAINING PROTEIN NPR4-LIKE ISOFORM X1"/>
    <property type="match status" value="1"/>
</dbReference>
<protein>
    <recommendedName>
        <fullName evidence="2">PGG domain-containing protein</fullName>
    </recommendedName>
</protein>
<reference evidence="3" key="1">
    <citation type="submission" date="2022-04" db="EMBL/GenBank/DDBJ databases">
        <title>A functionally conserved STORR gene fusion in Papaver species that diverged 16.8 million years ago.</title>
        <authorList>
            <person name="Catania T."/>
        </authorList>
    </citation>
    <scope>NUCLEOTIDE SEQUENCE</scope>
    <source>
        <strain evidence="3">S-188037</strain>
    </source>
</reference>
<dbReference type="Pfam" id="PF13962">
    <property type="entry name" value="PGG"/>
    <property type="match status" value="1"/>
</dbReference>
<dbReference type="EMBL" id="JAJJMB010018262">
    <property type="protein sequence ID" value="KAI3830492.1"/>
    <property type="molecule type" value="Genomic_DNA"/>
</dbReference>
<comment type="caution">
    <text evidence="3">The sequence shown here is derived from an EMBL/GenBank/DDBJ whole genome shotgun (WGS) entry which is preliminary data.</text>
</comment>
<sequence>MFAEEIINLMPCEALQLQETEYGALHIASIVNKNPNGTQIRNKRDEVPLATATLSVSCGQKDIIEYLCDVTKDEEPSPFSAPDGASLLCDLIKANFYDVALLLFKRYPKVIIEKTTNRKMWLSAIADRPFTFRNMSTPSGKGNNGDIENPSKCPRVYRGIFAKYFTNILNHLIPRVPSIKELYTQKIVHEEAVELVKDMITQLKGLTTRIQALSFFETSYVLKTAIKDGTTEIERKENIFKLMYETSDEDDKQELLSRMDAHDNTILHFAAQLASSTQLNFVSGAALQMQREMQFFKGMEKIVGKANRYLKNKDGYTAQFMFTQQHEKLRKDGEEWMKGTSTSCMVVAALIATVVFAAAFTVPGGNFSDGNDSKTGTPIFLNKIAFMVFSIADALALFSSVTSILMFLAILTSRYAEKDFLISLPRKLIIGLGTLFFSIAATMIAFGATLCIVLGHKFAWILVPIALFGCVPITLFALLQFPLLVEMIRSTYWPRTFRR</sequence>
<dbReference type="Proteomes" id="UP001202328">
    <property type="component" value="Unassembled WGS sequence"/>
</dbReference>
<accession>A0AAD4RTW9</accession>
<dbReference type="PANTHER" id="PTHR24177">
    <property type="entry name" value="CASKIN"/>
    <property type="match status" value="1"/>
</dbReference>
<feature type="transmembrane region" description="Helical" evidence="1">
    <location>
        <begin position="384"/>
        <end position="411"/>
    </location>
</feature>
<dbReference type="AlphaFoldDB" id="A0AAD4RTW9"/>
<gene>
    <name evidence="3" type="ORF">MKW98_030655</name>
</gene>
<evidence type="ECO:0000313" key="3">
    <source>
        <dbReference type="EMBL" id="KAI3830492.1"/>
    </source>
</evidence>
<feature type="domain" description="PGG" evidence="2">
    <location>
        <begin position="334"/>
        <end position="453"/>
    </location>
</feature>